<reference evidence="2 3" key="1">
    <citation type="submission" date="2011-06" db="EMBL/GenBank/DDBJ databases">
        <title>The draft genome of Thiocapsa marina 5811.</title>
        <authorList>
            <consortium name="US DOE Joint Genome Institute (JGI-PGF)"/>
            <person name="Lucas S."/>
            <person name="Han J."/>
            <person name="Cheng J.-F."/>
            <person name="Goodwin L."/>
            <person name="Pitluck S."/>
            <person name="Peters L."/>
            <person name="Land M.L."/>
            <person name="Hauser L."/>
            <person name="Vogl K."/>
            <person name="Liu Z."/>
            <person name="Imhoff J."/>
            <person name="Thiel V."/>
            <person name="Frigaard N.-U."/>
            <person name="Bryant D."/>
            <person name="Woyke T.J."/>
        </authorList>
    </citation>
    <scope>NUCLEOTIDE SEQUENCE [LARGE SCALE GENOMIC DNA]</scope>
    <source>
        <strain evidence="2 3">5811</strain>
    </source>
</reference>
<organism evidence="2 3">
    <name type="scientific">Thiocapsa marina 5811</name>
    <dbReference type="NCBI Taxonomy" id="768671"/>
    <lineage>
        <taxon>Bacteria</taxon>
        <taxon>Pseudomonadati</taxon>
        <taxon>Pseudomonadota</taxon>
        <taxon>Gammaproteobacteria</taxon>
        <taxon>Chromatiales</taxon>
        <taxon>Chromatiaceae</taxon>
        <taxon>Thiocapsa</taxon>
    </lineage>
</organism>
<gene>
    <name evidence="2" type="ORF">ThimaDRAFT_3679</name>
</gene>
<dbReference type="EMBL" id="AFWV01000012">
    <property type="protein sequence ID" value="EGV17213.1"/>
    <property type="molecule type" value="Genomic_DNA"/>
</dbReference>
<accession>F9UFH6</accession>
<keyword evidence="3" id="KW-1185">Reference proteome</keyword>
<evidence type="ECO:0000313" key="2">
    <source>
        <dbReference type="EMBL" id="EGV17213.1"/>
    </source>
</evidence>
<dbReference type="AlphaFoldDB" id="F9UFH6"/>
<name>F9UFH6_9GAMM</name>
<dbReference type="Proteomes" id="UP000005459">
    <property type="component" value="Unassembled WGS sequence"/>
</dbReference>
<dbReference type="STRING" id="768671.ThimaDRAFT_3679"/>
<proteinExistence type="predicted"/>
<feature type="region of interest" description="Disordered" evidence="1">
    <location>
        <begin position="1"/>
        <end position="43"/>
    </location>
</feature>
<feature type="compositionally biased region" description="Basic and acidic residues" evidence="1">
    <location>
        <begin position="33"/>
        <end position="43"/>
    </location>
</feature>
<sequence length="74" mass="8162">MGTGNYTPRAWPRTTWNADAAFGRPAPNPSPDVARKEKPTGDARDLKALDLRLHLFRHESDQPAGDALELAHQS</sequence>
<evidence type="ECO:0000313" key="3">
    <source>
        <dbReference type="Proteomes" id="UP000005459"/>
    </source>
</evidence>
<evidence type="ECO:0000256" key="1">
    <source>
        <dbReference type="SAM" id="MobiDB-lite"/>
    </source>
</evidence>
<protein>
    <submittedName>
        <fullName evidence="2">Uncharacterized protein</fullName>
    </submittedName>
</protein>